<dbReference type="OMA" id="YAFKEPF"/>
<feature type="compositionally biased region" description="Basic and acidic residues" evidence="7">
    <location>
        <begin position="218"/>
        <end position="270"/>
    </location>
</feature>
<dbReference type="OrthoDB" id="442970at2759"/>
<feature type="compositionally biased region" description="Basic and acidic residues" evidence="7">
    <location>
        <begin position="334"/>
        <end position="353"/>
    </location>
</feature>
<dbReference type="Pfam" id="PF00160">
    <property type="entry name" value="Pro_isomerase"/>
    <property type="match status" value="1"/>
</dbReference>
<accession>T1FQY2</accession>
<comment type="subunit">
    <text evidence="6">Part of the activated spliceosome B/catalytic step 1 spliceosome, one of the forms of the spliceosome which has a well-formed active site but still cannot catalyze the branching reaction and is composed at least of 52 proteins, the U2, U5 and U6 snRNAs and the pre-mRNA. Recruited during early steps of activated spliceosome B maturation, it is probably one of the first proteins released from this complex as he matures to the spliceosome C complex. Component of the minor spliceosome, which splices U12-type introns.</text>
</comment>
<feature type="compositionally biased region" description="Basic and acidic residues" evidence="7">
    <location>
        <begin position="400"/>
        <end position="409"/>
    </location>
</feature>
<dbReference type="SUPFAM" id="SSF50891">
    <property type="entry name" value="Cyclophilin-like"/>
    <property type="match status" value="1"/>
</dbReference>
<dbReference type="RefSeq" id="XP_009025761.1">
    <property type="nucleotide sequence ID" value="XM_009027513.1"/>
</dbReference>
<gene>
    <name evidence="10" type="primary">20211229</name>
    <name evidence="9" type="ORF">HELRODRAFT_189319</name>
</gene>
<feature type="region of interest" description="Disordered" evidence="7">
    <location>
        <begin position="492"/>
        <end position="525"/>
    </location>
</feature>
<dbReference type="Gene3D" id="2.40.100.10">
    <property type="entry name" value="Cyclophilin-like"/>
    <property type="match status" value="1"/>
</dbReference>
<reference evidence="10" key="3">
    <citation type="submission" date="2015-06" db="UniProtKB">
        <authorList>
            <consortium name="EnsemblMetazoa"/>
        </authorList>
    </citation>
    <scope>IDENTIFICATION</scope>
</reference>
<comment type="similarity">
    <text evidence="2">Belongs to the cyclophilin-type PPIase family.</text>
</comment>
<sequence length="563" mass="64036">MSNIYVHEPPTNGKVLLQTTVGDIEIELWSKEAPKACRNFVQLCMEGYYNKTIFHRVVRDFIVQGGDPLGDGSSHGESIYGKPFSDEFHSRIRFVRRGLVAMANNGPNDNTSHFFFTLAATPELNNKNTIFGRIGGDTIYNALKLVDAEVDKNDRPLFPHKILKTKVIVNPFDDIVPRILKSKTDDDETKKKISNSKATKNFGLLTFGEEAEKEEDDLMKMPEKINPKSKSSHDLLDDKYLSKDIRPKKNNDDDYVEGDVKMSDSNKKDDDSDEGSMNSKKVRLDGVKEKLRRKKMNDAVSKKKNQKDDDDDDDEVDDKKRRKRQKYDDESDKSDDADGNNKDLKYPELEYSSKNRIKKLKEEAKQLKKELLGDSKGGDDKKSDKNSGKDNVNQTSVKSFKRDLKKYENSKTSQQPKGADREKTTLDLLSRFQDKLNSTKRLTAYDSDDDENDEDANRDPAAEKDDDFASNKDLSWMTHRLKFIEETNAATTAAKSTTVKTTKTSTKPAIDSSYNSHSSNNKPLASKVLDANVADSDRYVISDPRNPINARRRKESSMKMKKR</sequence>
<dbReference type="CTD" id="20211229"/>
<dbReference type="EMBL" id="AMQM01001438">
    <property type="status" value="NOT_ANNOTATED_CDS"/>
    <property type="molecule type" value="Genomic_DNA"/>
</dbReference>
<reference evidence="9 11" key="2">
    <citation type="journal article" date="2013" name="Nature">
        <title>Insights into bilaterian evolution from three spiralian genomes.</title>
        <authorList>
            <person name="Simakov O."/>
            <person name="Marletaz F."/>
            <person name="Cho S.J."/>
            <person name="Edsinger-Gonzales E."/>
            <person name="Havlak P."/>
            <person name="Hellsten U."/>
            <person name="Kuo D.H."/>
            <person name="Larsson T."/>
            <person name="Lv J."/>
            <person name="Arendt D."/>
            <person name="Savage R."/>
            <person name="Osoegawa K."/>
            <person name="de Jong P."/>
            <person name="Grimwood J."/>
            <person name="Chapman J.A."/>
            <person name="Shapiro H."/>
            <person name="Aerts A."/>
            <person name="Otillar R.P."/>
            <person name="Terry A.Y."/>
            <person name="Boore J.L."/>
            <person name="Grigoriev I.V."/>
            <person name="Lindberg D.R."/>
            <person name="Seaver E.C."/>
            <person name="Weisblat D.A."/>
            <person name="Putnam N.H."/>
            <person name="Rokhsar D.S."/>
        </authorList>
    </citation>
    <scope>NUCLEOTIDE SEQUENCE</scope>
</reference>
<evidence type="ECO:0000256" key="7">
    <source>
        <dbReference type="SAM" id="MobiDB-lite"/>
    </source>
</evidence>
<protein>
    <recommendedName>
        <fullName evidence="4">Spliceosome-associated protein CWC27 homolog</fullName>
    </recommendedName>
    <alternativeName>
        <fullName evidence="5">Probable inactive peptidyl-prolyl cis-trans isomerase CWC27 homolog</fullName>
    </alternativeName>
</protein>
<feature type="compositionally biased region" description="Basic and acidic residues" evidence="7">
    <location>
        <begin position="360"/>
        <end position="388"/>
    </location>
</feature>
<dbReference type="GO" id="GO:0006457">
    <property type="term" value="P:protein folding"/>
    <property type="evidence" value="ECO:0000318"/>
    <property type="project" value="GO_Central"/>
</dbReference>
<evidence type="ECO:0000313" key="10">
    <source>
        <dbReference type="EnsemblMetazoa" id="HelroP189319"/>
    </source>
</evidence>
<dbReference type="STRING" id="6412.T1FQY2"/>
<dbReference type="PANTHER" id="PTHR45625:SF6">
    <property type="entry name" value="SPLICEOSOME-ASSOCIATED PROTEIN CWC27 HOMOLOG"/>
    <property type="match status" value="1"/>
</dbReference>
<keyword evidence="11" id="KW-1185">Reference proteome</keyword>
<dbReference type="EMBL" id="KB097495">
    <property type="protein sequence ID" value="ESN96627.1"/>
    <property type="molecule type" value="Genomic_DNA"/>
</dbReference>
<dbReference type="InParanoid" id="T1FQY2"/>
<organism evidence="10 11">
    <name type="scientific">Helobdella robusta</name>
    <name type="common">Californian leech</name>
    <dbReference type="NCBI Taxonomy" id="6412"/>
    <lineage>
        <taxon>Eukaryota</taxon>
        <taxon>Metazoa</taxon>
        <taxon>Spiralia</taxon>
        <taxon>Lophotrochozoa</taxon>
        <taxon>Annelida</taxon>
        <taxon>Clitellata</taxon>
        <taxon>Hirudinea</taxon>
        <taxon>Rhynchobdellida</taxon>
        <taxon>Glossiphoniidae</taxon>
        <taxon>Helobdella</taxon>
    </lineage>
</organism>
<reference evidence="11" key="1">
    <citation type="submission" date="2012-12" db="EMBL/GenBank/DDBJ databases">
        <authorList>
            <person name="Hellsten U."/>
            <person name="Grimwood J."/>
            <person name="Chapman J.A."/>
            <person name="Shapiro H."/>
            <person name="Aerts A."/>
            <person name="Otillar R.P."/>
            <person name="Terry A.Y."/>
            <person name="Boore J.L."/>
            <person name="Simakov O."/>
            <person name="Marletaz F."/>
            <person name="Cho S.-J."/>
            <person name="Edsinger-Gonzales E."/>
            <person name="Havlak P."/>
            <person name="Kuo D.-H."/>
            <person name="Larsson T."/>
            <person name="Lv J."/>
            <person name="Arendt D."/>
            <person name="Savage R."/>
            <person name="Osoegawa K."/>
            <person name="de Jong P."/>
            <person name="Lindberg D.R."/>
            <person name="Seaver E.C."/>
            <person name="Weisblat D.A."/>
            <person name="Putnam N.H."/>
            <person name="Grigoriev I.V."/>
            <person name="Rokhsar D.S."/>
        </authorList>
    </citation>
    <scope>NUCLEOTIDE SEQUENCE</scope>
</reference>
<feature type="compositionally biased region" description="Low complexity" evidence="7">
    <location>
        <begin position="492"/>
        <end position="507"/>
    </location>
</feature>
<dbReference type="EnsemblMetazoa" id="HelroT189319">
    <property type="protein sequence ID" value="HelroP189319"/>
    <property type="gene ID" value="HelroG189319"/>
</dbReference>
<evidence type="ECO:0000256" key="1">
    <source>
        <dbReference type="ARBA" id="ARBA00004123"/>
    </source>
</evidence>
<dbReference type="eggNOG" id="KOG0885">
    <property type="taxonomic scope" value="Eukaryota"/>
</dbReference>
<evidence type="ECO:0000313" key="11">
    <source>
        <dbReference type="Proteomes" id="UP000015101"/>
    </source>
</evidence>
<evidence type="ECO:0000259" key="8">
    <source>
        <dbReference type="PROSITE" id="PS50072"/>
    </source>
</evidence>
<feature type="domain" description="PPIase cyclophilin-type" evidence="8">
    <location>
        <begin position="18"/>
        <end position="167"/>
    </location>
</feature>
<dbReference type="FunFam" id="2.40.100.10:FF:000007">
    <property type="entry name" value="Peptidyl-prolyl cis-trans isomerase CWC27 homolog"/>
    <property type="match status" value="1"/>
</dbReference>
<comment type="subcellular location">
    <subcellularLocation>
        <location evidence="1">Nucleus</location>
    </subcellularLocation>
</comment>
<dbReference type="InterPro" id="IPR029000">
    <property type="entry name" value="Cyclophilin-like_dom_sf"/>
</dbReference>
<evidence type="ECO:0000256" key="3">
    <source>
        <dbReference type="ARBA" id="ARBA00023242"/>
    </source>
</evidence>
<dbReference type="HOGENOM" id="CLU_012062_14_4_1"/>
<feature type="region of interest" description="Disordered" evidence="7">
    <location>
        <begin position="213"/>
        <end position="471"/>
    </location>
</feature>
<feature type="compositionally biased region" description="Basic and acidic residues" evidence="7">
    <location>
        <begin position="455"/>
        <end position="470"/>
    </location>
</feature>
<dbReference type="GO" id="GO:0003755">
    <property type="term" value="F:peptidyl-prolyl cis-trans isomerase activity"/>
    <property type="evidence" value="ECO:0007669"/>
    <property type="project" value="InterPro"/>
</dbReference>
<dbReference type="GeneID" id="20211229"/>
<feature type="compositionally biased region" description="Polar residues" evidence="7">
    <location>
        <begin position="512"/>
        <end position="523"/>
    </location>
</feature>
<proteinExistence type="inferred from homology"/>
<dbReference type="AlphaFoldDB" id="T1FQY2"/>
<evidence type="ECO:0000313" key="9">
    <source>
        <dbReference type="EMBL" id="ESN96627.1"/>
    </source>
</evidence>
<dbReference type="Proteomes" id="UP000015101">
    <property type="component" value="Unassembled WGS sequence"/>
</dbReference>
<name>T1FQY2_HELRO</name>
<evidence type="ECO:0000256" key="5">
    <source>
        <dbReference type="ARBA" id="ARBA00042090"/>
    </source>
</evidence>
<keyword evidence="3" id="KW-0539">Nucleus</keyword>
<dbReference type="FunCoup" id="T1FQY2">
    <property type="interactions" value="780"/>
</dbReference>
<evidence type="ECO:0000256" key="4">
    <source>
        <dbReference type="ARBA" id="ARBA00040027"/>
    </source>
</evidence>
<dbReference type="PANTHER" id="PTHR45625">
    <property type="entry name" value="PEPTIDYL-PROLYL CIS-TRANS ISOMERASE-RELATED"/>
    <property type="match status" value="1"/>
</dbReference>
<dbReference type="PROSITE" id="PS00170">
    <property type="entry name" value="CSA_PPIASE_1"/>
    <property type="match status" value="1"/>
</dbReference>
<feature type="region of interest" description="Disordered" evidence="7">
    <location>
        <begin position="540"/>
        <end position="563"/>
    </location>
</feature>
<feature type="compositionally biased region" description="Basic residues" evidence="7">
    <location>
        <begin position="550"/>
        <end position="563"/>
    </location>
</feature>
<dbReference type="InterPro" id="IPR002130">
    <property type="entry name" value="Cyclophilin-type_PPIase_dom"/>
</dbReference>
<dbReference type="GO" id="GO:0071013">
    <property type="term" value="C:catalytic step 2 spliceosome"/>
    <property type="evidence" value="ECO:0000318"/>
    <property type="project" value="GO_Central"/>
</dbReference>
<dbReference type="KEGG" id="hro:HELRODRAFT_189319"/>
<dbReference type="PROSITE" id="PS50072">
    <property type="entry name" value="CSA_PPIASE_2"/>
    <property type="match status" value="1"/>
</dbReference>
<dbReference type="InterPro" id="IPR020892">
    <property type="entry name" value="Cyclophilin-type_PPIase_CS"/>
</dbReference>
<dbReference type="CDD" id="cd01925">
    <property type="entry name" value="cyclophilin_CeCYP16-like"/>
    <property type="match status" value="1"/>
</dbReference>
<dbReference type="InterPro" id="IPR044666">
    <property type="entry name" value="Cyclophilin_A-like"/>
</dbReference>
<evidence type="ECO:0000256" key="2">
    <source>
        <dbReference type="ARBA" id="ARBA00007365"/>
    </source>
</evidence>
<dbReference type="PRINTS" id="PR00153">
    <property type="entry name" value="CSAPPISMRASE"/>
</dbReference>
<evidence type="ECO:0000256" key="6">
    <source>
        <dbReference type="ARBA" id="ARBA00046368"/>
    </source>
</evidence>